<evidence type="ECO:0008006" key="2">
    <source>
        <dbReference type="Google" id="ProtNLM"/>
    </source>
</evidence>
<sequence>MAAYFGASNKRQALNNLSKVKDTTNLTPILFIDGLDEIRPDKAKSILNFSLEIINEKIPIIIACRDSDWSRESNIVDVHIPIKEITYEHKAGSSYDVTGVDCPPSLYLGSFNDHELNLALKSYHIPSQALQHPQIREMSKRPILLRLFSEYYNNRG</sequence>
<organism evidence="1">
    <name type="scientific">marine sediment metagenome</name>
    <dbReference type="NCBI Taxonomy" id="412755"/>
    <lineage>
        <taxon>unclassified sequences</taxon>
        <taxon>metagenomes</taxon>
        <taxon>ecological metagenomes</taxon>
    </lineage>
</organism>
<evidence type="ECO:0000313" key="1">
    <source>
        <dbReference type="EMBL" id="GAH82388.1"/>
    </source>
</evidence>
<proteinExistence type="predicted"/>
<protein>
    <recommendedName>
        <fullName evidence="2">KAP NTPase domain-containing protein</fullName>
    </recommendedName>
</protein>
<dbReference type="AlphaFoldDB" id="X1KJY5"/>
<reference evidence="1" key="1">
    <citation type="journal article" date="2014" name="Front. Microbiol.">
        <title>High frequency of phylogenetically diverse reductive dehalogenase-homologous genes in deep subseafloor sedimentary metagenomes.</title>
        <authorList>
            <person name="Kawai M."/>
            <person name="Futagami T."/>
            <person name="Toyoda A."/>
            <person name="Takaki Y."/>
            <person name="Nishi S."/>
            <person name="Hori S."/>
            <person name="Arai W."/>
            <person name="Tsubouchi T."/>
            <person name="Morono Y."/>
            <person name="Uchiyama I."/>
            <person name="Ito T."/>
            <person name="Fujiyama A."/>
            <person name="Inagaki F."/>
            <person name="Takami H."/>
        </authorList>
    </citation>
    <scope>NUCLEOTIDE SEQUENCE</scope>
    <source>
        <strain evidence="1">Expedition CK06-06</strain>
    </source>
</reference>
<gene>
    <name evidence="1" type="ORF">S03H2_59456</name>
</gene>
<comment type="caution">
    <text evidence="1">The sequence shown here is derived from an EMBL/GenBank/DDBJ whole genome shotgun (WGS) entry which is preliminary data.</text>
</comment>
<accession>X1KJY5</accession>
<feature type="non-terminal residue" evidence="1">
    <location>
        <position position="156"/>
    </location>
</feature>
<dbReference type="EMBL" id="BARU01038232">
    <property type="protein sequence ID" value="GAH82388.1"/>
    <property type="molecule type" value="Genomic_DNA"/>
</dbReference>
<name>X1KJY5_9ZZZZ</name>